<comment type="caution">
    <text evidence="2">The sequence shown here is derived from an EMBL/GenBank/DDBJ whole genome shotgun (WGS) entry which is preliminary data.</text>
</comment>
<evidence type="ECO:0000313" key="2">
    <source>
        <dbReference type="EMBL" id="TYK10330.1"/>
    </source>
</evidence>
<evidence type="ECO:0000256" key="1">
    <source>
        <dbReference type="SAM" id="SignalP"/>
    </source>
</evidence>
<keyword evidence="1" id="KW-0732">Signal</keyword>
<name>A0A5D3CG41_CUCMM</name>
<organism evidence="2 3">
    <name type="scientific">Cucumis melo var. makuwa</name>
    <name type="common">Oriental melon</name>
    <dbReference type="NCBI Taxonomy" id="1194695"/>
    <lineage>
        <taxon>Eukaryota</taxon>
        <taxon>Viridiplantae</taxon>
        <taxon>Streptophyta</taxon>
        <taxon>Embryophyta</taxon>
        <taxon>Tracheophyta</taxon>
        <taxon>Spermatophyta</taxon>
        <taxon>Magnoliopsida</taxon>
        <taxon>eudicotyledons</taxon>
        <taxon>Gunneridae</taxon>
        <taxon>Pentapetalae</taxon>
        <taxon>rosids</taxon>
        <taxon>fabids</taxon>
        <taxon>Cucurbitales</taxon>
        <taxon>Cucurbitaceae</taxon>
        <taxon>Benincaseae</taxon>
        <taxon>Cucumis</taxon>
    </lineage>
</organism>
<sequence>MASIKLPLVFFVCMAILAVSGIAHTGAAAPSDPFTAEELSLLGCTSFISEATKCVIDVMKNAVAPHPSCCKAFSKLNDCSPEFLKGIPSADMILIKGICALWGV</sequence>
<evidence type="ECO:0000313" key="3">
    <source>
        <dbReference type="Proteomes" id="UP000321947"/>
    </source>
</evidence>
<protein>
    <submittedName>
        <fullName evidence="2">Uncharacterized protein</fullName>
    </submittedName>
</protein>
<accession>A0A5D3CG41</accession>
<proteinExistence type="predicted"/>
<dbReference type="EMBL" id="SSTD01011161">
    <property type="protein sequence ID" value="TYK10330.1"/>
    <property type="molecule type" value="Genomic_DNA"/>
</dbReference>
<dbReference type="Proteomes" id="UP000321947">
    <property type="component" value="Unassembled WGS sequence"/>
</dbReference>
<feature type="signal peptide" evidence="1">
    <location>
        <begin position="1"/>
        <end position="28"/>
    </location>
</feature>
<dbReference type="AlphaFoldDB" id="A0A5D3CG41"/>
<feature type="chain" id="PRO_5022675230" evidence="1">
    <location>
        <begin position="29"/>
        <end position="104"/>
    </location>
</feature>
<reference evidence="2 3" key="1">
    <citation type="submission" date="2019-08" db="EMBL/GenBank/DDBJ databases">
        <title>Draft genome sequences of two oriental melons (Cucumis melo L. var makuwa).</title>
        <authorList>
            <person name="Kwon S.-Y."/>
        </authorList>
    </citation>
    <scope>NUCLEOTIDE SEQUENCE [LARGE SCALE GENOMIC DNA]</scope>
    <source>
        <strain evidence="3">cv. Chang Bougi</strain>
        <tissue evidence="2">Leaf</tissue>
    </source>
</reference>
<gene>
    <name evidence="2" type="ORF">E5676_scaffold367G00010</name>
</gene>